<proteinExistence type="predicted"/>
<dbReference type="STRING" id="1229780.BN381_810002"/>
<sequence>MLSASCYAEAVIMPNGGVDALVGAADGVTRSA</sequence>
<accession>R4Z4R7</accession>
<evidence type="ECO:0000313" key="2">
    <source>
        <dbReference type="Proteomes" id="UP000018291"/>
    </source>
</evidence>
<name>R4Z4R7_9ACTN</name>
<organism evidence="1 2">
    <name type="scientific">Candidatus Neomicrothrix parvicella RN1</name>
    <dbReference type="NCBI Taxonomy" id="1229780"/>
    <lineage>
        <taxon>Bacteria</taxon>
        <taxon>Bacillati</taxon>
        <taxon>Actinomycetota</taxon>
        <taxon>Acidimicrobiia</taxon>
        <taxon>Acidimicrobiales</taxon>
        <taxon>Microthrixaceae</taxon>
        <taxon>Candidatus Neomicrothrix</taxon>
    </lineage>
</organism>
<dbReference type="AlphaFoldDB" id="R4Z4R7"/>
<protein>
    <submittedName>
        <fullName evidence="1">Uncharacterized protein</fullName>
    </submittedName>
</protein>
<dbReference type="HOGENOM" id="CLU_3388661_0_0_11"/>
<evidence type="ECO:0000313" key="1">
    <source>
        <dbReference type="EMBL" id="CCM65899.1"/>
    </source>
</evidence>
<reference evidence="1 2" key="1">
    <citation type="journal article" date="2013" name="ISME J.">
        <title>Metabolic model for the filamentous 'Candidatus Microthrix parvicella' based on genomic and metagenomic analyses.</title>
        <authorList>
            <person name="Jon McIlroy S."/>
            <person name="Kristiansen R."/>
            <person name="Albertsen M."/>
            <person name="Michael Karst S."/>
            <person name="Rossetti S."/>
            <person name="Lund Nielsen J."/>
            <person name="Tandoi V."/>
            <person name="James Seviour R."/>
            <person name="Nielsen P.H."/>
        </authorList>
    </citation>
    <scope>NUCLEOTIDE SEQUENCE [LARGE SCALE GENOMIC DNA]</scope>
    <source>
        <strain evidence="1 2">RN1</strain>
    </source>
</reference>
<dbReference type="Proteomes" id="UP000018291">
    <property type="component" value="Unassembled WGS sequence"/>
</dbReference>
<keyword evidence="2" id="KW-1185">Reference proteome</keyword>
<comment type="caution">
    <text evidence="1">The sequence shown here is derived from an EMBL/GenBank/DDBJ whole genome shotgun (WGS) entry which is preliminary data.</text>
</comment>
<gene>
    <name evidence="1" type="ORF">BN381_810002</name>
</gene>
<dbReference type="EMBL" id="CANL01000080">
    <property type="protein sequence ID" value="CCM65899.1"/>
    <property type="molecule type" value="Genomic_DNA"/>
</dbReference>